<evidence type="ECO:0000256" key="2">
    <source>
        <dbReference type="ARBA" id="ARBA00023125"/>
    </source>
</evidence>
<dbReference type="GO" id="GO:0043565">
    <property type="term" value="F:sequence-specific DNA binding"/>
    <property type="evidence" value="ECO:0007669"/>
    <property type="project" value="InterPro"/>
</dbReference>
<accession>A0A3S3XDC7</accession>
<dbReference type="GO" id="GO:0003700">
    <property type="term" value="F:DNA-binding transcription factor activity"/>
    <property type="evidence" value="ECO:0007669"/>
    <property type="project" value="InterPro"/>
</dbReference>
<organism evidence="5 6">
    <name type="scientific">Mucilaginibacter gilvus</name>
    <dbReference type="NCBI Taxonomy" id="2305909"/>
    <lineage>
        <taxon>Bacteria</taxon>
        <taxon>Pseudomonadati</taxon>
        <taxon>Bacteroidota</taxon>
        <taxon>Sphingobacteriia</taxon>
        <taxon>Sphingobacteriales</taxon>
        <taxon>Sphingobacteriaceae</taxon>
        <taxon>Mucilaginibacter</taxon>
    </lineage>
</organism>
<dbReference type="PANTHER" id="PTHR46796:SF13">
    <property type="entry name" value="HTH-TYPE TRANSCRIPTIONAL ACTIVATOR RHAS"/>
    <property type="match status" value="1"/>
</dbReference>
<dbReference type="Gene3D" id="1.10.10.60">
    <property type="entry name" value="Homeodomain-like"/>
    <property type="match status" value="1"/>
</dbReference>
<dbReference type="OrthoDB" id="323290at2"/>
<feature type="domain" description="HTH araC/xylS-type" evidence="4">
    <location>
        <begin position="146"/>
        <end position="248"/>
    </location>
</feature>
<dbReference type="PANTHER" id="PTHR46796">
    <property type="entry name" value="HTH-TYPE TRANSCRIPTIONAL ACTIVATOR RHAS-RELATED"/>
    <property type="match status" value="1"/>
</dbReference>
<proteinExistence type="predicted"/>
<dbReference type="InterPro" id="IPR009057">
    <property type="entry name" value="Homeodomain-like_sf"/>
</dbReference>
<evidence type="ECO:0000313" key="5">
    <source>
        <dbReference type="EMBL" id="RWY55916.1"/>
    </source>
</evidence>
<protein>
    <submittedName>
        <fullName evidence="5">AraC family transcriptional regulator</fullName>
    </submittedName>
</protein>
<evidence type="ECO:0000256" key="1">
    <source>
        <dbReference type="ARBA" id="ARBA00023015"/>
    </source>
</evidence>
<dbReference type="Pfam" id="PF12833">
    <property type="entry name" value="HTH_18"/>
    <property type="match status" value="1"/>
</dbReference>
<dbReference type="AlphaFoldDB" id="A0A3S3XDC7"/>
<dbReference type="SUPFAM" id="SSF46689">
    <property type="entry name" value="Homeodomain-like"/>
    <property type="match status" value="1"/>
</dbReference>
<dbReference type="SMART" id="SM00342">
    <property type="entry name" value="HTH_ARAC"/>
    <property type="match status" value="1"/>
</dbReference>
<sequence>MKLTEYKAGKNLASYIDAYYTLETGLLYQPANRQVFADGCTEIFINVGNSRPRINTDTVLVPGNIYLGGTMTVSNTVRSVPGSRFIGIRFKPFGLSAFYNIPLDELVDKIIEFPDKELYSLAEIDDGLINRLDHFFLGKLKLIKHSPIIPITETIFLSKGMVSVDYIAKTYNLSIRTLERIFIKDIGIPPTELIKIIRFKQSANKLQQAESAITLLKIAIDTGYYDHAHLSREVKKYSGITPSQIARNDNCLS</sequence>
<name>A0A3S3XDC7_9SPHI</name>
<dbReference type="InterPro" id="IPR018060">
    <property type="entry name" value="HTH_AraC"/>
</dbReference>
<dbReference type="Proteomes" id="UP000286701">
    <property type="component" value="Unassembled WGS sequence"/>
</dbReference>
<keyword evidence="3" id="KW-0804">Transcription</keyword>
<evidence type="ECO:0000256" key="3">
    <source>
        <dbReference type="ARBA" id="ARBA00023163"/>
    </source>
</evidence>
<gene>
    <name evidence="5" type="ORF">EPL05_05960</name>
</gene>
<dbReference type="EMBL" id="SBIW01000002">
    <property type="protein sequence ID" value="RWY55916.1"/>
    <property type="molecule type" value="Genomic_DNA"/>
</dbReference>
<dbReference type="Pfam" id="PF20240">
    <property type="entry name" value="DUF6597"/>
    <property type="match status" value="1"/>
</dbReference>
<dbReference type="InterPro" id="IPR046532">
    <property type="entry name" value="DUF6597"/>
</dbReference>
<dbReference type="RefSeq" id="WP_128533031.1">
    <property type="nucleotide sequence ID" value="NZ_SBIW01000002.1"/>
</dbReference>
<comment type="caution">
    <text evidence="5">The sequence shown here is derived from an EMBL/GenBank/DDBJ whole genome shotgun (WGS) entry which is preliminary data.</text>
</comment>
<dbReference type="InterPro" id="IPR050204">
    <property type="entry name" value="AraC_XylS_family_regulators"/>
</dbReference>
<keyword evidence="2" id="KW-0238">DNA-binding</keyword>
<reference evidence="5 6" key="1">
    <citation type="submission" date="2019-01" db="EMBL/GenBank/DDBJ databases">
        <title>Mucilaginibacter antarcticum sp. nov., isolated from antarctic soil.</title>
        <authorList>
            <person name="Yan Y.-Q."/>
            <person name="Du Z.-J."/>
        </authorList>
    </citation>
    <scope>NUCLEOTIDE SEQUENCE [LARGE SCALE GENOMIC DNA]</scope>
    <source>
        <strain evidence="5 6">F01003</strain>
    </source>
</reference>
<keyword evidence="6" id="KW-1185">Reference proteome</keyword>
<keyword evidence="1" id="KW-0805">Transcription regulation</keyword>
<evidence type="ECO:0000313" key="6">
    <source>
        <dbReference type="Proteomes" id="UP000286701"/>
    </source>
</evidence>
<dbReference type="PROSITE" id="PS01124">
    <property type="entry name" value="HTH_ARAC_FAMILY_2"/>
    <property type="match status" value="1"/>
</dbReference>
<evidence type="ECO:0000259" key="4">
    <source>
        <dbReference type="PROSITE" id="PS01124"/>
    </source>
</evidence>